<dbReference type="Pfam" id="PF14693">
    <property type="entry name" value="Ribosomal_TL5_C"/>
    <property type="match status" value="1"/>
</dbReference>
<dbReference type="InterPro" id="IPR011035">
    <property type="entry name" value="Ribosomal_bL25/Gln-tRNA_synth"/>
</dbReference>
<dbReference type="GO" id="GO:0003735">
    <property type="term" value="F:structural constituent of ribosome"/>
    <property type="evidence" value="ECO:0007669"/>
    <property type="project" value="InterPro"/>
</dbReference>
<proteinExistence type="inferred from homology"/>
<feature type="region of interest" description="Disordered" evidence="6">
    <location>
        <begin position="180"/>
        <end position="218"/>
    </location>
</feature>
<comment type="subunit">
    <text evidence="5">Part of the 50S ribosomal subunit; part of the 5S rRNA/L5/L18/L25 subcomplex. Contacts the 5S rRNA. Binds to the 5S rRNA independently of L5 and L18.</text>
</comment>
<dbReference type="InterPro" id="IPR020057">
    <property type="entry name" value="Ribosomal_bL25_b-dom"/>
</dbReference>
<protein>
    <recommendedName>
        <fullName evidence="5">Large ribosomal subunit protein bL25</fullName>
    </recommendedName>
    <alternativeName>
        <fullName evidence="5">General stress protein CTC</fullName>
    </alternativeName>
</protein>
<dbReference type="Gene3D" id="2.40.240.10">
    <property type="entry name" value="Ribosomal Protein L25, Chain P"/>
    <property type="match status" value="1"/>
</dbReference>
<evidence type="ECO:0000256" key="6">
    <source>
        <dbReference type="SAM" id="MobiDB-lite"/>
    </source>
</evidence>
<feature type="domain" description="Large ribosomal subunit protein bL25 L25" evidence="7">
    <location>
        <begin position="5"/>
        <end position="90"/>
    </location>
</feature>
<feature type="domain" description="Large ribosomal subunit protein bL25 beta" evidence="8">
    <location>
        <begin position="99"/>
        <end position="181"/>
    </location>
</feature>
<dbReference type="SUPFAM" id="SSF50715">
    <property type="entry name" value="Ribosomal protein L25-like"/>
    <property type="match status" value="1"/>
</dbReference>
<evidence type="ECO:0000259" key="7">
    <source>
        <dbReference type="Pfam" id="PF01386"/>
    </source>
</evidence>
<evidence type="ECO:0000256" key="2">
    <source>
        <dbReference type="ARBA" id="ARBA00022884"/>
    </source>
</evidence>
<gene>
    <name evidence="5" type="primary">rplY</name>
    <name evidence="5" type="synonym">ctc</name>
    <name evidence="9" type="ORF">COV54_02625</name>
</gene>
<reference evidence="9 10" key="1">
    <citation type="submission" date="2017-09" db="EMBL/GenBank/DDBJ databases">
        <title>Depth-based differentiation of microbial function through sediment-hosted aquifers and enrichment of novel symbionts in the deep terrestrial subsurface.</title>
        <authorList>
            <person name="Probst A.J."/>
            <person name="Ladd B."/>
            <person name="Jarett J.K."/>
            <person name="Geller-Mcgrath D.E."/>
            <person name="Sieber C.M."/>
            <person name="Emerson J.B."/>
            <person name="Anantharaman K."/>
            <person name="Thomas B.C."/>
            <person name="Malmstrom R."/>
            <person name="Stieglmeier M."/>
            <person name="Klingl A."/>
            <person name="Woyke T."/>
            <person name="Ryan C.M."/>
            <person name="Banfield J.F."/>
        </authorList>
    </citation>
    <scope>NUCLEOTIDE SEQUENCE [LARGE SCALE GENOMIC DNA]</scope>
    <source>
        <strain evidence="9">CG11_big_fil_rev_8_21_14_0_20_38_23</strain>
    </source>
</reference>
<feature type="compositionally biased region" description="Low complexity" evidence="6">
    <location>
        <begin position="203"/>
        <end position="212"/>
    </location>
</feature>
<comment type="function">
    <text evidence="5">This is one of the proteins that binds to the 5S RNA in the ribosome where it forms part of the central protuberance.</text>
</comment>
<dbReference type="AlphaFoldDB" id="A0A2H0NBT9"/>
<dbReference type="InterPro" id="IPR029751">
    <property type="entry name" value="Ribosomal_L25_dom"/>
</dbReference>
<comment type="similarity">
    <text evidence="5">Belongs to the bacterial ribosomal protein bL25 family. CTC subfamily.</text>
</comment>
<dbReference type="Gene3D" id="2.170.120.20">
    <property type="entry name" value="Ribosomal protein L25, beta domain"/>
    <property type="match status" value="1"/>
</dbReference>
<name>A0A2H0NBT9_9BACT</name>
<accession>A0A2H0NBT9</accession>
<evidence type="ECO:0000256" key="4">
    <source>
        <dbReference type="ARBA" id="ARBA00023274"/>
    </source>
</evidence>
<evidence type="ECO:0000256" key="5">
    <source>
        <dbReference type="HAMAP-Rule" id="MF_01334"/>
    </source>
</evidence>
<keyword evidence="4 5" id="KW-0687">Ribonucleoprotein</keyword>
<dbReference type="InterPro" id="IPR020056">
    <property type="entry name" value="Rbsml_bL25/Gln-tRNA_synth_N"/>
</dbReference>
<organism evidence="9 10">
    <name type="scientific">Candidatus Jorgensenbacteria bacterium CG11_big_fil_rev_8_21_14_0_20_38_23</name>
    <dbReference type="NCBI Taxonomy" id="1974594"/>
    <lineage>
        <taxon>Bacteria</taxon>
        <taxon>Candidatus Joergenseniibacteriota</taxon>
    </lineage>
</organism>
<dbReference type="InterPro" id="IPR037121">
    <property type="entry name" value="Ribosomal_bL25_C"/>
</dbReference>
<dbReference type="GO" id="GO:0008097">
    <property type="term" value="F:5S rRNA binding"/>
    <property type="evidence" value="ECO:0007669"/>
    <property type="project" value="InterPro"/>
</dbReference>
<feature type="compositionally biased region" description="Pro residues" evidence="6">
    <location>
        <begin position="187"/>
        <end position="202"/>
    </location>
</feature>
<evidence type="ECO:0000256" key="1">
    <source>
        <dbReference type="ARBA" id="ARBA00022730"/>
    </source>
</evidence>
<dbReference type="CDD" id="cd00495">
    <property type="entry name" value="Ribosomal_L25_TL5_CTC"/>
    <property type="match status" value="1"/>
</dbReference>
<dbReference type="HAMAP" id="MF_01334">
    <property type="entry name" value="Ribosomal_bL25_CTC"/>
    <property type="match status" value="1"/>
</dbReference>
<evidence type="ECO:0000313" key="10">
    <source>
        <dbReference type="Proteomes" id="UP000228867"/>
    </source>
</evidence>
<dbReference type="PANTHER" id="PTHR33284:SF1">
    <property type="entry name" value="RIBOSOMAL PROTEIN L25_GLN-TRNA SYNTHETASE, ANTI-CODON-BINDING DOMAIN-CONTAINING PROTEIN"/>
    <property type="match status" value="1"/>
</dbReference>
<keyword evidence="3 5" id="KW-0689">Ribosomal protein</keyword>
<evidence type="ECO:0000256" key="3">
    <source>
        <dbReference type="ARBA" id="ARBA00022980"/>
    </source>
</evidence>
<dbReference type="NCBIfam" id="TIGR00731">
    <property type="entry name" value="bL25_bact_ctc"/>
    <property type="match status" value="1"/>
</dbReference>
<dbReference type="EMBL" id="PCWR01000057">
    <property type="protein sequence ID" value="PIR06353.1"/>
    <property type="molecule type" value="Genomic_DNA"/>
</dbReference>
<dbReference type="Pfam" id="PF01386">
    <property type="entry name" value="Ribosomal_L25p"/>
    <property type="match status" value="1"/>
</dbReference>
<sequence>MELPVKNRNIFGKKTKSLRKNGFIPAELYGHKISNRHLSVSLKEFAKIYKTSGEQAGLVNLITEDNEKIPVLITNIQTDPLSKEFLNIDFYRVKTGEAIKTKIPVHFLNEAPAVKEGFILIKVLDEIEIETLPQDIPQNFEVDLSPLRELNQSIHVKDLKTKGGVKILNDSEAVIAIITERKEEAAPPSPPAETAPTTPTPATPIAGAPPSAESSKKS</sequence>
<dbReference type="InterPro" id="IPR001021">
    <property type="entry name" value="Ribosomal_bL25_long"/>
</dbReference>
<keyword evidence="2 5" id="KW-0694">RNA-binding</keyword>
<dbReference type="GO" id="GO:0006412">
    <property type="term" value="P:translation"/>
    <property type="evidence" value="ECO:0007669"/>
    <property type="project" value="UniProtKB-UniRule"/>
</dbReference>
<comment type="caution">
    <text evidence="9">The sequence shown here is derived from an EMBL/GenBank/DDBJ whole genome shotgun (WGS) entry which is preliminary data.</text>
</comment>
<keyword evidence="1 5" id="KW-0699">rRNA-binding</keyword>
<dbReference type="InterPro" id="IPR020930">
    <property type="entry name" value="Ribosomal_uL5_bac-type"/>
</dbReference>
<evidence type="ECO:0000313" key="9">
    <source>
        <dbReference type="EMBL" id="PIR06353.1"/>
    </source>
</evidence>
<dbReference type="GO" id="GO:0022625">
    <property type="term" value="C:cytosolic large ribosomal subunit"/>
    <property type="evidence" value="ECO:0007669"/>
    <property type="project" value="TreeGrafter"/>
</dbReference>
<dbReference type="PANTHER" id="PTHR33284">
    <property type="entry name" value="RIBOSOMAL PROTEIN L25/GLN-TRNA SYNTHETASE, ANTI-CODON-BINDING DOMAIN-CONTAINING PROTEIN"/>
    <property type="match status" value="1"/>
</dbReference>
<dbReference type="Proteomes" id="UP000228867">
    <property type="component" value="Unassembled WGS sequence"/>
</dbReference>
<evidence type="ECO:0000259" key="8">
    <source>
        <dbReference type="Pfam" id="PF14693"/>
    </source>
</evidence>